<evidence type="ECO:0000313" key="1">
    <source>
        <dbReference type="EMBL" id="MBP1042765.1"/>
    </source>
</evidence>
<gene>
    <name evidence="1" type="ORF">I6N95_17240</name>
</gene>
<protein>
    <submittedName>
        <fullName evidence="1">Uncharacterized protein</fullName>
    </submittedName>
</protein>
<name>A0A940SVY2_9ENTE</name>
<evidence type="ECO:0000313" key="2">
    <source>
        <dbReference type="Proteomes" id="UP000674938"/>
    </source>
</evidence>
<dbReference type="Proteomes" id="UP000674938">
    <property type="component" value="Unassembled WGS sequence"/>
</dbReference>
<dbReference type="EMBL" id="JAEEGA010000012">
    <property type="protein sequence ID" value="MBP1042765.1"/>
    <property type="molecule type" value="Genomic_DNA"/>
</dbReference>
<sequence length="63" mass="7571">MSEIEVKAIEELDQIMTEMVTLFQREISEKNQALLEAEKNLYHQQWLTMEANEYIQRLEKQLA</sequence>
<dbReference type="AlphaFoldDB" id="A0A940SVY2"/>
<reference evidence="1" key="1">
    <citation type="submission" date="2020-12" db="EMBL/GenBank/DDBJ databases">
        <title>Vagococcus allomyrinae sp. nov. and Enterococcus lavae sp. nov., isolated from the larvae of Allomyrina dichotoma.</title>
        <authorList>
            <person name="Lee S.D."/>
        </authorList>
    </citation>
    <scope>NUCLEOTIDE SEQUENCE</scope>
    <source>
        <strain evidence="1">BWB3-3</strain>
    </source>
</reference>
<keyword evidence="2" id="KW-1185">Reference proteome</keyword>
<accession>A0A940SVY2</accession>
<comment type="caution">
    <text evidence="1">The sequence shown here is derived from an EMBL/GenBank/DDBJ whole genome shotgun (WGS) entry which is preliminary data.</text>
</comment>
<proteinExistence type="predicted"/>
<organism evidence="1 2">
    <name type="scientific">Vagococcus allomyrinae</name>
    <dbReference type="NCBI Taxonomy" id="2794353"/>
    <lineage>
        <taxon>Bacteria</taxon>
        <taxon>Bacillati</taxon>
        <taxon>Bacillota</taxon>
        <taxon>Bacilli</taxon>
        <taxon>Lactobacillales</taxon>
        <taxon>Enterococcaceae</taxon>
        <taxon>Vagococcus</taxon>
    </lineage>
</organism>
<dbReference type="RefSeq" id="WP_209530255.1">
    <property type="nucleotide sequence ID" value="NZ_JAEEGA010000012.1"/>
</dbReference>